<dbReference type="NCBIfam" id="NF001208">
    <property type="entry name" value="PRK00174.1"/>
    <property type="match status" value="1"/>
</dbReference>
<feature type="domain" description="AMP-binding enzyme C-terminal" evidence="8">
    <location>
        <begin position="534"/>
        <end position="612"/>
    </location>
</feature>
<dbReference type="Pfam" id="PF00501">
    <property type="entry name" value="AMP-binding"/>
    <property type="match status" value="1"/>
</dbReference>
<keyword evidence="11" id="KW-1185">Reference proteome</keyword>
<organism evidence="10 11">
    <name type="scientific">Streptomyces yunnanensis</name>
    <dbReference type="NCBI Taxonomy" id="156453"/>
    <lineage>
        <taxon>Bacteria</taxon>
        <taxon>Bacillati</taxon>
        <taxon>Actinomycetota</taxon>
        <taxon>Actinomycetes</taxon>
        <taxon>Kitasatosporales</taxon>
        <taxon>Streptomycetaceae</taxon>
        <taxon>Streptomyces</taxon>
    </lineage>
</organism>
<dbReference type="RefSeq" id="WP_275308331.1">
    <property type="nucleotide sequence ID" value="NZ_CP095749.1"/>
</dbReference>
<comment type="similarity">
    <text evidence="1 6">Belongs to the ATP-dependent AMP-binding enzyme family.</text>
</comment>
<dbReference type="InterPro" id="IPR025110">
    <property type="entry name" value="AMP-bd_C"/>
</dbReference>
<comment type="caution">
    <text evidence="6">Lacks conserved residue(s) required for the propagation of feature annotation.</text>
</comment>
<feature type="binding site" evidence="6">
    <location>
        <position position="540"/>
    </location>
    <ligand>
        <name>Mg(2+)</name>
        <dbReference type="ChEBI" id="CHEBI:18420"/>
    </ligand>
</feature>
<dbReference type="Proteomes" id="UP001218629">
    <property type="component" value="Chromosome"/>
</dbReference>
<evidence type="ECO:0000259" key="9">
    <source>
        <dbReference type="Pfam" id="PF16177"/>
    </source>
</evidence>
<dbReference type="Pfam" id="PF13193">
    <property type="entry name" value="AMP-binding_C"/>
    <property type="match status" value="1"/>
</dbReference>
<dbReference type="InterPro" id="IPR042099">
    <property type="entry name" value="ANL_N_sf"/>
</dbReference>
<evidence type="ECO:0000259" key="7">
    <source>
        <dbReference type="Pfam" id="PF00501"/>
    </source>
</evidence>
<dbReference type="PROSITE" id="PS00455">
    <property type="entry name" value="AMP_BINDING"/>
    <property type="match status" value="1"/>
</dbReference>
<feature type="binding site" evidence="6">
    <location>
        <begin position="414"/>
        <end position="419"/>
    </location>
    <ligand>
        <name>ATP</name>
        <dbReference type="ChEBI" id="CHEBI:30616"/>
    </ligand>
</feature>
<dbReference type="NCBIfam" id="TIGR02188">
    <property type="entry name" value="Ac_CoA_lig_AcsA"/>
    <property type="match status" value="1"/>
</dbReference>
<feature type="binding site" evidence="6">
    <location>
        <begin position="390"/>
        <end position="392"/>
    </location>
    <ligand>
        <name>ATP</name>
        <dbReference type="ChEBI" id="CHEBI:30616"/>
    </ligand>
</feature>
<keyword evidence="4 6" id="KW-0067">ATP-binding</keyword>
<dbReference type="InterPro" id="IPR011904">
    <property type="entry name" value="Ac_CoA_lig"/>
</dbReference>
<feature type="binding site" evidence="6">
    <location>
        <position position="542"/>
    </location>
    <ligand>
        <name>Mg(2+)</name>
        <dbReference type="ChEBI" id="CHEBI:18420"/>
    </ligand>
</feature>
<dbReference type="Gene3D" id="3.40.50.12780">
    <property type="entry name" value="N-terminal domain of ligase-like"/>
    <property type="match status" value="1"/>
</dbReference>
<reference evidence="10 11" key="1">
    <citation type="submission" date="2022-03" db="EMBL/GenBank/DDBJ databases">
        <title>Streptomyces yunnanensis P86,complete genome.</title>
        <authorList>
            <person name="Chen S."/>
            <person name="Zhang Q."/>
        </authorList>
    </citation>
    <scope>NUCLEOTIDE SEQUENCE [LARGE SCALE GENOMIC DNA]</scope>
    <source>
        <strain evidence="10 11">P86</strain>
    </source>
</reference>
<evidence type="ECO:0000256" key="2">
    <source>
        <dbReference type="ARBA" id="ARBA00022598"/>
    </source>
</evidence>
<keyword evidence="3 6" id="KW-0547">Nucleotide-binding</keyword>
<evidence type="ECO:0000256" key="1">
    <source>
        <dbReference type="ARBA" id="ARBA00006432"/>
    </source>
</evidence>
<feature type="modified residue" description="N6-acetyllysine" evidence="6">
    <location>
        <position position="612"/>
    </location>
</feature>
<dbReference type="InterPro" id="IPR020845">
    <property type="entry name" value="AMP-binding_CS"/>
</dbReference>
<evidence type="ECO:0000313" key="11">
    <source>
        <dbReference type="Proteomes" id="UP001218629"/>
    </source>
</evidence>
<feature type="binding site" evidence="6">
    <location>
        <position position="526"/>
    </location>
    <ligand>
        <name>CoA</name>
        <dbReference type="ChEBI" id="CHEBI:57287"/>
    </ligand>
</feature>
<keyword evidence="2 6" id="KW-0436">Ligase</keyword>
<comment type="PTM">
    <text evidence="6">Acetylated. Deacetylation by the SIR2-homolog deacetylase activates the enzyme.</text>
</comment>
<dbReference type="HAMAP" id="MF_01123">
    <property type="entry name" value="Ac_CoA_synth"/>
    <property type="match status" value="1"/>
</dbReference>
<keyword evidence="5 6" id="KW-0007">Acetylation</keyword>
<feature type="binding site" evidence="6">
    <location>
        <position position="503"/>
    </location>
    <ligand>
        <name>ATP</name>
        <dbReference type="ChEBI" id="CHEBI:30616"/>
    </ligand>
</feature>
<dbReference type="PANTHER" id="PTHR24095">
    <property type="entry name" value="ACETYL-COENZYME A SYNTHETASE"/>
    <property type="match status" value="1"/>
</dbReference>
<feature type="domain" description="Acetyl-coenzyme A synthetase N-terminal" evidence="9">
    <location>
        <begin position="31"/>
        <end position="83"/>
    </location>
</feature>
<evidence type="ECO:0000256" key="4">
    <source>
        <dbReference type="ARBA" id="ARBA00022840"/>
    </source>
</evidence>
<dbReference type="InterPro" id="IPR000873">
    <property type="entry name" value="AMP-dep_synth/lig_dom"/>
</dbReference>
<dbReference type="Gene3D" id="3.30.300.30">
    <property type="match status" value="1"/>
</dbReference>
<dbReference type="InterPro" id="IPR045851">
    <property type="entry name" value="AMP-bd_C_sf"/>
</dbReference>
<evidence type="ECO:0000256" key="5">
    <source>
        <dbReference type="ARBA" id="ARBA00022990"/>
    </source>
</evidence>
<evidence type="ECO:0000256" key="3">
    <source>
        <dbReference type="ARBA" id="ARBA00022741"/>
    </source>
</evidence>
<feature type="binding site" evidence="6">
    <location>
        <position position="545"/>
    </location>
    <ligand>
        <name>Mg(2+)</name>
        <dbReference type="ChEBI" id="CHEBI:18420"/>
    </ligand>
</feature>
<feature type="binding site" evidence="6">
    <location>
        <begin position="193"/>
        <end position="196"/>
    </location>
    <ligand>
        <name>CoA</name>
        <dbReference type="ChEBI" id="CHEBI:57287"/>
    </ligand>
</feature>
<dbReference type="SUPFAM" id="SSF56801">
    <property type="entry name" value="Acetyl-CoA synthetase-like"/>
    <property type="match status" value="1"/>
</dbReference>
<gene>
    <name evidence="10" type="primary">acs</name>
    <name evidence="6" type="synonym">acsA</name>
    <name evidence="10" type="ORF">MOV08_19670</name>
</gene>
<comment type="catalytic activity">
    <reaction evidence="6">
        <text>acetate + ATP + CoA = acetyl-CoA + AMP + diphosphate</text>
        <dbReference type="Rhea" id="RHEA:23176"/>
        <dbReference type="ChEBI" id="CHEBI:30089"/>
        <dbReference type="ChEBI" id="CHEBI:30616"/>
        <dbReference type="ChEBI" id="CHEBI:33019"/>
        <dbReference type="ChEBI" id="CHEBI:57287"/>
        <dbReference type="ChEBI" id="CHEBI:57288"/>
        <dbReference type="ChEBI" id="CHEBI:456215"/>
        <dbReference type="EC" id="6.2.1.1"/>
    </reaction>
</comment>
<accession>A0ABY8A8S7</accession>
<dbReference type="Pfam" id="PF16177">
    <property type="entry name" value="ACAS_N"/>
    <property type="match status" value="1"/>
</dbReference>
<evidence type="ECO:0000313" key="10">
    <source>
        <dbReference type="EMBL" id="WEB41278.1"/>
    </source>
</evidence>
<protein>
    <recommendedName>
        <fullName evidence="6">Acetyl-coenzyme A synthetase</fullName>
        <shortName evidence="6">AcCoA synthetase</shortName>
        <shortName evidence="6">Acs</shortName>
        <ecNumber evidence="6">6.2.1.1</ecNumber>
    </recommendedName>
    <alternativeName>
        <fullName evidence="6">Acetate--CoA ligase</fullName>
    </alternativeName>
    <alternativeName>
        <fullName evidence="6">Acyl-activating enzyme</fullName>
    </alternativeName>
</protein>
<dbReference type="PANTHER" id="PTHR24095:SF14">
    <property type="entry name" value="ACETYL-COENZYME A SYNTHETASE 1"/>
    <property type="match status" value="1"/>
</dbReference>
<keyword evidence="6" id="KW-0479">Metal-binding</keyword>
<dbReference type="InterPro" id="IPR032387">
    <property type="entry name" value="ACAS_N"/>
</dbReference>
<dbReference type="EC" id="6.2.1.1" evidence="6"/>
<dbReference type="CDD" id="cd05966">
    <property type="entry name" value="ACS"/>
    <property type="match status" value="1"/>
</dbReference>
<keyword evidence="6" id="KW-0460">Magnesium</keyword>
<feature type="binding site" evidence="6">
    <location>
        <position position="518"/>
    </location>
    <ligand>
        <name>ATP</name>
        <dbReference type="ChEBI" id="CHEBI:30616"/>
    </ligand>
</feature>
<feature type="domain" description="AMP-dependent synthetase/ligase" evidence="7">
    <location>
        <begin position="91"/>
        <end position="473"/>
    </location>
</feature>
<dbReference type="GO" id="GO:0003987">
    <property type="term" value="F:acetate-CoA ligase activity"/>
    <property type="evidence" value="ECO:0007669"/>
    <property type="project" value="UniProtKB-EC"/>
</dbReference>
<dbReference type="EMBL" id="CP095749">
    <property type="protein sequence ID" value="WEB41278.1"/>
    <property type="molecule type" value="Genomic_DNA"/>
</dbReference>
<proteinExistence type="inferred from homology"/>
<feature type="binding site" evidence="6">
    <location>
        <position position="314"/>
    </location>
    <ligand>
        <name>CoA</name>
        <dbReference type="ChEBI" id="CHEBI:57287"/>
    </ligand>
</feature>
<comment type="cofactor">
    <cofactor evidence="6">
        <name>Mg(2+)</name>
        <dbReference type="ChEBI" id="CHEBI:18420"/>
    </cofactor>
</comment>
<sequence length="653" mass="71448">MSNESLANLLKEERRFAPPAELAADANVTAAAYERAAADRLGFWAEQAKRLTWETEPIETLDWSNPPFAKWFADGKLNVAYNCVDRHVENGLGDRVAIHFEGEPGDSRALTYAELQREVCRAANALTELGVRAGDRVAIYLPMIPEAVISMLACARLGAPHSVVFGGFSADALATRINDADARVVITADGGYRRGKPSALKPAVDEALTKPGTEDVRSVLVVRRTGQDVGWTEGRDVWWHDLVERQSEQHAPEAFDAEHPLFILYTSGTTGKPKGILHTTGGYLTQVSYTHHAVFDLKPETDVFWCTADVGWVTGHSYITYGPLSNGATEVLYEGTPDTPHQGRWWEIVQKYGVTILYTAPTAIRACMKWGDDIPAKFDLSSLRVLGSVGEPINPEAWIWYRKHIGADRVPIVDTWWQTETGAMMLSPLPGVTETKPGSAQLPLPGIAATVVDDDANEVPDGAGGYLVLTEPWPAMLRTIWGDDQRYLDTYWSRFEGKYFAGDGAKRDEDGDIWLLGRVDDVMLVSGHNISTTEVESALVSHPKVAEAAVVGATDPQTTQAICAFVILRGGADEGEGLVDELRAHVAQQLGPIAKPKRILPVAELPKTRSGKIMRRLLRDVAENRTLGDVTTLTDSSVMDLIQSKLPSAQSED</sequence>
<evidence type="ECO:0000256" key="6">
    <source>
        <dbReference type="HAMAP-Rule" id="MF_01123"/>
    </source>
</evidence>
<name>A0ABY8A8S7_9ACTN</name>
<comment type="function">
    <text evidence="6">Catalyzes the conversion of acetate into acetyl-CoA (AcCoA), an essential intermediate at the junction of anabolic and catabolic pathways. AcsA undergoes a two-step reaction. In the first half reaction, AcsA combines acetate with ATP to form acetyl-adenylate (AcAMP) intermediate. In the second half reaction, it can then transfer the acetyl group from AcAMP to the sulfhydryl group of CoA, forming the product AcCoA.</text>
</comment>
<evidence type="ECO:0000259" key="8">
    <source>
        <dbReference type="Pfam" id="PF13193"/>
    </source>
</evidence>